<dbReference type="AlphaFoldDB" id="A0A183JAP3"/>
<accession>A0A183JAP3</accession>
<sequence>LPTECYVSDDELERKLSGYFTSIFDFDQSSFTPSPVAKEEEQATDEDTKLQIDVDPQVNPIMFRKSFDYRRPGRGRPKLLGDEIDNRLMLTLLKIKKDGIHITPSVVAFVVRRLLSTHRHGLLKEEGGEFEVRLAWVRCVMNRFAKLLKDIFSSSMMLGISVSLFKF</sequence>
<organism evidence="1">
    <name type="scientific">Soboliphyme baturini</name>
    <dbReference type="NCBI Taxonomy" id="241478"/>
    <lineage>
        <taxon>Eukaryota</taxon>
        <taxon>Metazoa</taxon>
        <taxon>Ecdysozoa</taxon>
        <taxon>Nematoda</taxon>
        <taxon>Enoplea</taxon>
        <taxon>Dorylaimia</taxon>
        <taxon>Dioctophymatida</taxon>
        <taxon>Dioctophymatoidea</taxon>
        <taxon>Soboliphymatidae</taxon>
        <taxon>Soboliphyme</taxon>
    </lineage>
</organism>
<evidence type="ECO:0000313" key="1">
    <source>
        <dbReference type="WBParaSite" id="SBAD_0001335501-mRNA-1"/>
    </source>
</evidence>
<name>A0A183JAP3_9BILA</name>
<protein>
    <submittedName>
        <fullName evidence="1">DNA-directed RNA polymerase</fullName>
    </submittedName>
</protein>
<dbReference type="WBParaSite" id="SBAD_0001335501-mRNA-1">
    <property type="protein sequence ID" value="SBAD_0001335501-mRNA-1"/>
    <property type="gene ID" value="SBAD_0001335501"/>
</dbReference>
<proteinExistence type="predicted"/>
<reference evidence="1" key="1">
    <citation type="submission" date="2016-06" db="UniProtKB">
        <authorList>
            <consortium name="WormBaseParasite"/>
        </authorList>
    </citation>
    <scope>IDENTIFICATION</scope>
</reference>